<gene>
    <name evidence="5" type="ORF">UCREL1_1019</name>
</gene>
<feature type="domain" description="RNA polymerase II assembly factor Rtp1 C-terminal" evidence="4">
    <location>
        <begin position="549"/>
        <end position="659"/>
    </location>
</feature>
<dbReference type="SUPFAM" id="SSF48371">
    <property type="entry name" value="ARM repeat"/>
    <property type="match status" value="1"/>
</dbReference>
<reference evidence="6" key="1">
    <citation type="journal article" date="2013" name="Genome Announc.">
        <title>Draft genome sequence of the grapevine dieback fungus Eutypa lata UCR-EL1.</title>
        <authorList>
            <person name="Blanco-Ulate B."/>
            <person name="Rolshausen P.E."/>
            <person name="Cantu D."/>
        </authorList>
    </citation>
    <scope>NUCLEOTIDE SEQUENCE [LARGE SCALE GENOMIC DNA]</scope>
    <source>
        <strain evidence="6">UCR-EL1</strain>
    </source>
</reference>
<protein>
    <recommendedName>
        <fullName evidence="7">Protein required for cell viability</fullName>
    </recommendedName>
</protein>
<dbReference type="GO" id="GO:0009306">
    <property type="term" value="P:protein secretion"/>
    <property type="evidence" value="ECO:0007669"/>
    <property type="project" value="TreeGrafter"/>
</dbReference>
<evidence type="ECO:0000256" key="2">
    <source>
        <dbReference type="SAM" id="MobiDB-lite"/>
    </source>
</evidence>
<feature type="region of interest" description="Disordered" evidence="2">
    <location>
        <begin position="901"/>
        <end position="931"/>
    </location>
</feature>
<dbReference type="eggNOG" id="KOG4653">
    <property type="taxonomic scope" value="Eukaryota"/>
</dbReference>
<dbReference type="InterPro" id="IPR039600">
    <property type="entry name" value="TANGO6/Rtp1"/>
</dbReference>
<feature type="region of interest" description="Disordered" evidence="2">
    <location>
        <begin position="678"/>
        <end position="727"/>
    </location>
</feature>
<dbReference type="InterPro" id="IPR019451">
    <property type="entry name" value="Rtp1_C1"/>
</dbReference>
<dbReference type="InterPro" id="IPR011989">
    <property type="entry name" value="ARM-like"/>
</dbReference>
<evidence type="ECO:0000313" key="6">
    <source>
        <dbReference type="Proteomes" id="UP000012174"/>
    </source>
</evidence>
<evidence type="ECO:0000313" key="5">
    <source>
        <dbReference type="EMBL" id="EMR71934.1"/>
    </source>
</evidence>
<dbReference type="Gene3D" id="1.25.10.10">
    <property type="entry name" value="Leucine-rich Repeat Variant"/>
    <property type="match status" value="1"/>
</dbReference>
<evidence type="ECO:0000259" key="3">
    <source>
        <dbReference type="Pfam" id="PF10304"/>
    </source>
</evidence>
<dbReference type="STRING" id="1287681.M7SZ80"/>
<dbReference type="PANTHER" id="PTHR20959:SF1">
    <property type="entry name" value="TRANSPORT AND GOLGI ORGANIZATION PROTEIN 6 HOMOLOG"/>
    <property type="match status" value="1"/>
</dbReference>
<proteinExistence type="inferred from homology"/>
<dbReference type="InterPro" id="IPR016024">
    <property type="entry name" value="ARM-type_fold"/>
</dbReference>
<dbReference type="InterPro" id="IPR019414">
    <property type="entry name" value="Rtp1_C2"/>
</dbReference>
<accession>M7SZ80</accession>
<dbReference type="OMA" id="KRAYGAP"/>
<dbReference type="PANTHER" id="PTHR20959">
    <property type="entry name" value="TRANSPORT AND GOLGI ORGANIZATION PROTEIN 6 FAMILY MEMBER"/>
    <property type="match status" value="1"/>
</dbReference>
<feature type="compositionally biased region" description="Basic and acidic residues" evidence="2">
    <location>
        <begin position="684"/>
        <end position="704"/>
    </location>
</feature>
<dbReference type="Pfam" id="PF10304">
    <property type="entry name" value="RTP1_C2"/>
    <property type="match status" value="1"/>
</dbReference>
<dbReference type="HOGENOM" id="CLU_006300_0_0_1"/>
<keyword evidence="6" id="KW-1185">Reference proteome</keyword>
<feature type="compositionally biased region" description="Acidic residues" evidence="2">
    <location>
        <begin position="713"/>
        <end position="722"/>
    </location>
</feature>
<evidence type="ECO:0000259" key="4">
    <source>
        <dbReference type="Pfam" id="PF10363"/>
    </source>
</evidence>
<dbReference type="KEGG" id="ela:UCREL1_1019"/>
<dbReference type="AlphaFoldDB" id="M7SZ80"/>
<feature type="domain" description="RNA polymerase II assembly factor Rtp1 C-terminal" evidence="3">
    <location>
        <begin position="832"/>
        <end position="862"/>
    </location>
</feature>
<name>M7SZ80_EUTLA</name>
<feature type="compositionally biased region" description="Gly residues" evidence="2">
    <location>
        <begin position="911"/>
        <end position="921"/>
    </location>
</feature>
<evidence type="ECO:0008006" key="7">
    <source>
        <dbReference type="Google" id="ProtNLM"/>
    </source>
</evidence>
<dbReference type="Proteomes" id="UP000012174">
    <property type="component" value="Unassembled WGS sequence"/>
</dbReference>
<evidence type="ECO:0000256" key="1">
    <source>
        <dbReference type="ARBA" id="ARBA00005724"/>
    </source>
</evidence>
<comment type="similarity">
    <text evidence="1">Belongs to the Tango6 family.</text>
</comment>
<sequence length="931" mass="102472">MEKKKVTETGDALVKAIEDAAIKAFASDKKNRSYGDFHHFMSHTHPLKLIKALNVLIKPGRVPAAVRPHLMGALTRLPQEEGGVRSSIEFIFFVHPSSTVKPSEAANPQQRGANITMENLKMASNIISNPPVDVDPNDWFRNIAPQLLALLDGKEGSDLVKVAAYIIGFGILGRRKFSFRGAPGWEYFARPILDKINPSIYAHLQRNPREPIRHPDPDEDTDEEIDDIFLNTVKSAILVKPDELALALKRLSSLLNSHPNPGLTGRLLHPIIPHLWALSSWSEQDEDTTNRYSRPANLLLRTMLKLSKDVEDFRQLIDNLLFKGQSNESVFQWKYERSLEGCIRVRFLEAGHAAEQRELDMKEIEFKINTLVELLQSLKSDTEISALFLDLLHDSLAEREEPHHIKVRFNIDQPRDPTSALIKAKVLQKMMEVMPNKLVSDPKNLLDLVKGILGGFALTPGGDDLTAIALSLLNLVVAAPEFKKAKMDKDVLASIESSLDMISKAQDSDVSQTARNISLLLTYRDAMDDPSEQASAPTDQQVEDRKAYNLAMQYITDPDSLPPVRYEGLNLLSSLIEANSPILDIPTVLALLSSLLNDDEDYINLRVIKLFTQLAKRHPKSVTKEILEHYVDANEQANTDTRLRFGEALTQVIQRLGETFTGETATLVGENLLATASRRAYRPQTEKRQERDARAQARMHKEASDAWGGDVPDVGDDDDERTEEDRARDEAIAQIVGGWESQRGSEDLRVRASALSAFAAGLETNMAGLGASLVETAVDLCLKILTLEPEPGAGIVRRGAILVVFHFVRGLADARDRGRKLGFGLQEPSRGDIARILRYVAQTDNDGLVQSNAREVVETLDNWTLSAFVLPGTTGAAAAAAADGGPAATLTRLAGLNISAPSLPPLQSEGSGSGSGSGSGVKGRPRIEEVE</sequence>
<organism evidence="5 6">
    <name type="scientific">Eutypa lata (strain UCR-EL1)</name>
    <name type="common">Grapevine dieback disease fungus</name>
    <name type="synonym">Eutypa armeniacae</name>
    <dbReference type="NCBI Taxonomy" id="1287681"/>
    <lineage>
        <taxon>Eukaryota</taxon>
        <taxon>Fungi</taxon>
        <taxon>Dikarya</taxon>
        <taxon>Ascomycota</taxon>
        <taxon>Pezizomycotina</taxon>
        <taxon>Sordariomycetes</taxon>
        <taxon>Xylariomycetidae</taxon>
        <taxon>Xylariales</taxon>
        <taxon>Diatrypaceae</taxon>
        <taxon>Eutypa</taxon>
    </lineage>
</organism>
<dbReference type="EMBL" id="KB705556">
    <property type="protein sequence ID" value="EMR71934.1"/>
    <property type="molecule type" value="Genomic_DNA"/>
</dbReference>
<dbReference type="Pfam" id="PF10363">
    <property type="entry name" value="RTP1_C1"/>
    <property type="match status" value="1"/>
</dbReference>
<dbReference type="OrthoDB" id="39591at2759"/>